<name>A0AAD7ZU97_DIPPU</name>
<dbReference type="AlphaFoldDB" id="A0AAD7ZU97"/>
<sequence>MWSPKRLYVLCLEMLIPVFENVGANHDWDGKVNTKGPLDHLAARVAEDLLLQAYQNVSRGRSSTFWTDDWKVFLTPKAQSVVLSWDKPLLQFVSSRCQKHQTILGTTKMEEEMYPSSSVNWLPKTVQVLDFDGGNFLTEEEYQRALHVWRQKSLDASRSISSSCGLAELHLGTVQVTAADLSIILQSVPNLRLLRHYQLVTALNLLHGEQWRSKQQLPKYRLRNLDMDFSHVVRCRMSPEAVLPPDVLQLAVLLCPEATQVRVRFDCSTSHDVLSPLSTMLRCLRELSVVCVTSGERSQLKVIEELDVHVIVATCPKLERLVLSGCGNVMPATCSNYSCKSRSSTRLKRLKLLFFADGDDFSWDHAVPQCFWKATLST</sequence>
<protein>
    <recommendedName>
        <fullName evidence="4">EF-hand domain-containing protein</fullName>
    </recommendedName>
</protein>
<feature type="signal peptide" evidence="1">
    <location>
        <begin position="1"/>
        <end position="24"/>
    </location>
</feature>
<dbReference type="InterPro" id="IPR018247">
    <property type="entry name" value="EF_Hand_1_Ca_BS"/>
</dbReference>
<dbReference type="Gene3D" id="3.80.10.10">
    <property type="entry name" value="Ribonuclease Inhibitor"/>
    <property type="match status" value="1"/>
</dbReference>
<comment type="caution">
    <text evidence="2">The sequence shown here is derived from an EMBL/GenBank/DDBJ whole genome shotgun (WGS) entry which is preliminary data.</text>
</comment>
<organism evidence="2 3">
    <name type="scientific">Diploptera punctata</name>
    <name type="common">Pacific beetle cockroach</name>
    <dbReference type="NCBI Taxonomy" id="6984"/>
    <lineage>
        <taxon>Eukaryota</taxon>
        <taxon>Metazoa</taxon>
        <taxon>Ecdysozoa</taxon>
        <taxon>Arthropoda</taxon>
        <taxon>Hexapoda</taxon>
        <taxon>Insecta</taxon>
        <taxon>Pterygota</taxon>
        <taxon>Neoptera</taxon>
        <taxon>Polyneoptera</taxon>
        <taxon>Dictyoptera</taxon>
        <taxon>Blattodea</taxon>
        <taxon>Blaberoidea</taxon>
        <taxon>Blaberidae</taxon>
        <taxon>Diplopterinae</taxon>
        <taxon>Diploptera</taxon>
    </lineage>
</organism>
<gene>
    <name evidence="2" type="ORF">L9F63_020172</name>
</gene>
<dbReference type="SUPFAM" id="SSF52047">
    <property type="entry name" value="RNI-like"/>
    <property type="match status" value="1"/>
</dbReference>
<feature type="non-terminal residue" evidence="2">
    <location>
        <position position="1"/>
    </location>
</feature>
<dbReference type="Proteomes" id="UP001233999">
    <property type="component" value="Unassembled WGS sequence"/>
</dbReference>
<evidence type="ECO:0000256" key="1">
    <source>
        <dbReference type="SAM" id="SignalP"/>
    </source>
</evidence>
<proteinExistence type="predicted"/>
<keyword evidence="3" id="KW-1185">Reference proteome</keyword>
<reference evidence="2" key="2">
    <citation type="submission" date="2023-05" db="EMBL/GenBank/DDBJ databases">
        <authorList>
            <person name="Fouks B."/>
        </authorList>
    </citation>
    <scope>NUCLEOTIDE SEQUENCE</scope>
    <source>
        <strain evidence="2">Stay&amp;Tobe</strain>
        <tissue evidence="2">Testes</tissue>
    </source>
</reference>
<feature type="chain" id="PRO_5041936630" description="EF-hand domain-containing protein" evidence="1">
    <location>
        <begin position="25"/>
        <end position="378"/>
    </location>
</feature>
<dbReference type="PROSITE" id="PS00018">
    <property type="entry name" value="EF_HAND_1"/>
    <property type="match status" value="1"/>
</dbReference>
<evidence type="ECO:0008006" key="4">
    <source>
        <dbReference type="Google" id="ProtNLM"/>
    </source>
</evidence>
<evidence type="ECO:0000313" key="3">
    <source>
        <dbReference type="Proteomes" id="UP001233999"/>
    </source>
</evidence>
<reference evidence="2" key="1">
    <citation type="journal article" date="2023" name="IScience">
        <title>Live-bearing cockroach genome reveals convergent evolutionary mechanisms linked to viviparity in insects and beyond.</title>
        <authorList>
            <person name="Fouks B."/>
            <person name="Harrison M.C."/>
            <person name="Mikhailova A.A."/>
            <person name="Marchal E."/>
            <person name="English S."/>
            <person name="Carruthers M."/>
            <person name="Jennings E.C."/>
            <person name="Chiamaka E.L."/>
            <person name="Frigard R.A."/>
            <person name="Pippel M."/>
            <person name="Attardo G.M."/>
            <person name="Benoit J.B."/>
            <person name="Bornberg-Bauer E."/>
            <person name="Tobe S.S."/>
        </authorList>
    </citation>
    <scope>NUCLEOTIDE SEQUENCE</scope>
    <source>
        <strain evidence="2">Stay&amp;Tobe</strain>
    </source>
</reference>
<keyword evidence="1" id="KW-0732">Signal</keyword>
<dbReference type="EMBL" id="JASPKZ010007189">
    <property type="protein sequence ID" value="KAJ9586187.1"/>
    <property type="molecule type" value="Genomic_DNA"/>
</dbReference>
<dbReference type="InterPro" id="IPR032675">
    <property type="entry name" value="LRR_dom_sf"/>
</dbReference>
<evidence type="ECO:0000313" key="2">
    <source>
        <dbReference type="EMBL" id="KAJ9586187.1"/>
    </source>
</evidence>
<accession>A0AAD7ZU97</accession>